<keyword evidence="7" id="KW-0175">Coiled coil</keyword>
<dbReference type="GO" id="GO:0005634">
    <property type="term" value="C:nucleus"/>
    <property type="evidence" value="ECO:0007669"/>
    <property type="project" value="UniProtKB-SubCell"/>
</dbReference>
<evidence type="ECO:0000256" key="3">
    <source>
        <dbReference type="ARBA" id="ARBA00007321"/>
    </source>
</evidence>
<protein>
    <recommendedName>
        <fullName evidence="10">Centromere protein O</fullName>
    </recommendedName>
</protein>
<evidence type="ECO:0000256" key="5">
    <source>
        <dbReference type="ARBA" id="ARBA00023242"/>
    </source>
</evidence>
<evidence type="ECO:0000256" key="4">
    <source>
        <dbReference type="ARBA" id="ARBA00022454"/>
    </source>
</evidence>
<dbReference type="OMA" id="IRFIDHV"/>
<reference evidence="9" key="1">
    <citation type="journal article" date="2017" name="Nat. Commun.">
        <title>The asparagus genome sheds light on the origin and evolution of a young Y chromosome.</title>
        <authorList>
            <person name="Harkess A."/>
            <person name="Zhou J."/>
            <person name="Xu C."/>
            <person name="Bowers J.E."/>
            <person name="Van der Hulst R."/>
            <person name="Ayyampalayam S."/>
            <person name="Mercati F."/>
            <person name="Riccardi P."/>
            <person name="McKain M.R."/>
            <person name="Kakrana A."/>
            <person name="Tang H."/>
            <person name="Ray J."/>
            <person name="Groenendijk J."/>
            <person name="Arikit S."/>
            <person name="Mathioni S.M."/>
            <person name="Nakano M."/>
            <person name="Shan H."/>
            <person name="Telgmann-Rauber A."/>
            <person name="Kanno A."/>
            <person name="Yue Z."/>
            <person name="Chen H."/>
            <person name="Li W."/>
            <person name="Chen Y."/>
            <person name="Xu X."/>
            <person name="Zhang Y."/>
            <person name="Luo S."/>
            <person name="Chen H."/>
            <person name="Gao J."/>
            <person name="Mao Z."/>
            <person name="Pires J.C."/>
            <person name="Luo M."/>
            <person name="Kudrna D."/>
            <person name="Wing R.A."/>
            <person name="Meyers B.C."/>
            <person name="Yi K."/>
            <person name="Kong H."/>
            <person name="Lavrijsen P."/>
            <person name="Sunseri F."/>
            <person name="Falavigna A."/>
            <person name="Ye Y."/>
            <person name="Leebens-Mack J.H."/>
            <person name="Chen G."/>
        </authorList>
    </citation>
    <scope>NUCLEOTIDE SEQUENCE [LARGE SCALE GENOMIC DNA]</scope>
    <source>
        <strain evidence="9">cv. DH0086</strain>
    </source>
</reference>
<keyword evidence="6" id="KW-0137">Centromere</keyword>
<dbReference type="CDD" id="cd23835">
    <property type="entry name" value="DRWD-N_CENP-O"/>
    <property type="match status" value="1"/>
</dbReference>
<keyword evidence="4" id="KW-0158">Chromosome</keyword>
<evidence type="ECO:0000256" key="7">
    <source>
        <dbReference type="SAM" id="Coils"/>
    </source>
</evidence>
<dbReference type="CDD" id="cd23836">
    <property type="entry name" value="DRWD-C_CENP-O"/>
    <property type="match status" value="1"/>
</dbReference>
<evidence type="ECO:0000256" key="1">
    <source>
        <dbReference type="ARBA" id="ARBA00004123"/>
    </source>
</evidence>
<dbReference type="InterPro" id="IPR018464">
    <property type="entry name" value="CENP-O"/>
</dbReference>
<evidence type="ECO:0000313" key="9">
    <source>
        <dbReference type="Proteomes" id="UP000243459"/>
    </source>
</evidence>
<dbReference type="GO" id="GO:0031511">
    <property type="term" value="C:Mis6-Sim4 complex"/>
    <property type="evidence" value="ECO:0007669"/>
    <property type="project" value="TreeGrafter"/>
</dbReference>
<dbReference type="Proteomes" id="UP000243459">
    <property type="component" value="Chromosome 5"/>
</dbReference>
<accession>A0A5P1EUB9</accession>
<evidence type="ECO:0000256" key="6">
    <source>
        <dbReference type="ARBA" id="ARBA00023328"/>
    </source>
</evidence>
<dbReference type="PANTHER" id="PTHR14582">
    <property type="entry name" value="INNER KINETOCHORE SUBUNIT MAL2"/>
    <property type="match status" value="1"/>
</dbReference>
<dbReference type="EMBL" id="CM007385">
    <property type="protein sequence ID" value="ONK69576.1"/>
    <property type="molecule type" value="Genomic_DNA"/>
</dbReference>
<feature type="coiled-coil region" evidence="7">
    <location>
        <begin position="25"/>
        <end position="52"/>
    </location>
</feature>
<gene>
    <name evidence="8" type="ORF">A4U43_C05F24420</name>
</gene>
<comment type="subcellular location">
    <subcellularLocation>
        <location evidence="2">Chromosome</location>
        <location evidence="2">Centromere</location>
    </subcellularLocation>
    <subcellularLocation>
        <location evidence="1">Nucleus</location>
    </subcellularLocation>
</comment>
<dbReference type="Pfam" id="PF09496">
    <property type="entry name" value="CENP-O"/>
    <property type="match status" value="1"/>
</dbReference>
<evidence type="ECO:0008006" key="10">
    <source>
        <dbReference type="Google" id="ProtNLM"/>
    </source>
</evidence>
<dbReference type="OrthoDB" id="10050372at2759"/>
<evidence type="ECO:0000313" key="8">
    <source>
        <dbReference type="EMBL" id="ONK69576.1"/>
    </source>
</evidence>
<comment type="similarity">
    <text evidence="3">Belongs to the CENP-O/MCM21 family.</text>
</comment>
<sequence length="330" mass="38059">MDQLRKRPYPFSGEVNFVQEEDTRLETTRARLSKVLRRHEELKERLSRDSDKMIFLRLQKEFEAARAAQTEEISLEGDQWNDGLLATIREKVHMEADRKATLSEASMPTDPHFQAKVTYRIGNKVICCLDGSRFGIQYETFFAGEPCEIYHCVLESKSFLEKMSVVEHTIPFFLPIREAENDLLSSDAKKFIDYIGEVLDCYVERREQVRLIKELYGNQIGDLYHSLAYNLIEFVLDDFDCKVTVSLRYADLVSVLPSRIRVLAWPVHPSKKISTIERKGFGTTLVQSVPSRLSYAEDALRTMSLPEAYAEIVLNLPQVLRKLFPHLGGL</sequence>
<dbReference type="Gramene" id="ONK69576">
    <property type="protein sequence ID" value="ONK69576"/>
    <property type="gene ID" value="A4U43_C05F24420"/>
</dbReference>
<keyword evidence="9" id="KW-1185">Reference proteome</keyword>
<evidence type="ECO:0000256" key="2">
    <source>
        <dbReference type="ARBA" id="ARBA00004584"/>
    </source>
</evidence>
<dbReference type="PANTHER" id="PTHR14582:SF1">
    <property type="entry name" value="CENTROMERE PROTEIN O"/>
    <property type="match status" value="1"/>
</dbReference>
<proteinExistence type="inferred from homology"/>
<keyword evidence="5" id="KW-0539">Nucleus</keyword>
<name>A0A5P1EUB9_ASPOF</name>
<organism evidence="8 9">
    <name type="scientific">Asparagus officinalis</name>
    <name type="common">Garden asparagus</name>
    <dbReference type="NCBI Taxonomy" id="4686"/>
    <lineage>
        <taxon>Eukaryota</taxon>
        <taxon>Viridiplantae</taxon>
        <taxon>Streptophyta</taxon>
        <taxon>Embryophyta</taxon>
        <taxon>Tracheophyta</taxon>
        <taxon>Spermatophyta</taxon>
        <taxon>Magnoliopsida</taxon>
        <taxon>Liliopsida</taxon>
        <taxon>Asparagales</taxon>
        <taxon>Asparagaceae</taxon>
        <taxon>Asparagoideae</taxon>
        <taxon>Asparagus</taxon>
    </lineage>
</organism>
<dbReference type="AlphaFoldDB" id="A0A5P1EUB9"/>